<name>U5W4K6_9ACTN</name>
<keyword evidence="2" id="KW-1185">Reference proteome</keyword>
<dbReference type="Proteomes" id="UP000017746">
    <property type="component" value="Chromosome"/>
</dbReference>
<protein>
    <submittedName>
        <fullName evidence="1">Uncharacterized protein</fullName>
    </submittedName>
</protein>
<reference evidence="1 2" key="1">
    <citation type="journal article" date="2014" name="J. Biotechnol.">
        <title>Complete genome sequence of the actinobacterium Actinoplanes friuliensis HAG 010964, producer of the lipopeptide antibiotic friulimycin.</title>
        <authorList>
            <person name="Ruckert C."/>
            <person name="Szczepanowski R."/>
            <person name="Albersmeier A."/>
            <person name="Goesmann A."/>
            <person name="Fischer N."/>
            <person name="Steinkamper A."/>
            <person name="Puhler A."/>
            <person name="Biener R."/>
            <person name="Schwartz D."/>
            <person name="Kalinowski J."/>
        </authorList>
    </citation>
    <scope>NUCLEOTIDE SEQUENCE [LARGE SCALE GENOMIC DNA]</scope>
    <source>
        <strain evidence="1 2">DSM 7358</strain>
    </source>
</reference>
<dbReference type="STRING" id="1246995.AFR_28405"/>
<organism evidence="1 2">
    <name type="scientific">Actinoplanes friuliensis DSM 7358</name>
    <dbReference type="NCBI Taxonomy" id="1246995"/>
    <lineage>
        <taxon>Bacteria</taxon>
        <taxon>Bacillati</taxon>
        <taxon>Actinomycetota</taxon>
        <taxon>Actinomycetes</taxon>
        <taxon>Micromonosporales</taxon>
        <taxon>Micromonosporaceae</taxon>
        <taxon>Actinoplanes</taxon>
    </lineage>
</organism>
<gene>
    <name evidence="1" type="ORF">AFR_28405</name>
</gene>
<dbReference type="PATRIC" id="fig|1246995.3.peg.5759"/>
<evidence type="ECO:0000313" key="1">
    <source>
        <dbReference type="EMBL" id="AGZ43942.1"/>
    </source>
</evidence>
<dbReference type="AlphaFoldDB" id="U5W4K6"/>
<accession>U5W4K6</accession>
<evidence type="ECO:0000313" key="2">
    <source>
        <dbReference type="Proteomes" id="UP000017746"/>
    </source>
</evidence>
<dbReference type="HOGENOM" id="CLU_1648509_0_0_11"/>
<dbReference type="KEGG" id="afs:AFR_28405"/>
<dbReference type="EMBL" id="CP006272">
    <property type="protein sequence ID" value="AGZ43942.1"/>
    <property type="molecule type" value="Genomic_DNA"/>
</dbReference>
<sequence length="150" mass="16121">MRADLLRRVRLNQARLLVDHLDPPELVLLACDLLIDGSDAAVALATESPSRLEEREAARLFEDLVRELGLPDLALATAVSLVATDTCRHLLDGTLPPETAGHRLLVIGHEGAPPFGLLQPLLALLDNSADPAFAARLKSLARDLLTTLEG</sequence>
<dbReference type="RefSeq" id="WP_023560279.1">
    <property type="nucleotide sequence ID" value="NC_022657.1"/>
</dbReference>
<proteinExistence type="predicted"/>